<reference evidence="3" key="3">
    <citation type="journal article" date="2017" name="Nature">
        <title>Genome sequence of the progenitor of the wheat D genome Aegilops tauschii.</title>
        <authorList>
            <person name="Luo M.C."/>
            <person name="Gu Y.Q."/>
            <person name="Puiu D."/>
            <person name="Wang H."/>
            <person name="Twardziok S.O."/>
            <person name="Deal K.R."/>
            <person name="Huo N."/>
            <person name="Zhu T."/>
            <person name="Wang L."/>
            <person name="Wang Y."/>
            <person name="McGuire P.E."/>
            <person name="Liu S."/>
            <person name="Long H."/>
            <person name="Ramasamy R.K."/>
            <person name="Rodriguez J.C."/>
            <person name="Van S.L."/>
            <person name="Yuan L."/>
            <person name="Wang Z."/>
            <person name="Xia Z."/>
            <person name="Xiao L."/>
            <person name="Anderson O.D."/>
            <person name="Ouyang S."/>
            <person name="Liang Y."/>
            <person name="Zimin A.V."/>
            <person name="Pertea G."/>
            <person name="Qi P."/>
            <person name="Bennetzen J.L."/>
            <person name="Dai X."/>
            <person name="Dawson M.W."/>
            <person name="Muller H.G."/>
            <person name="Kugler K."/>
            <person name="Rivarola-Duarte L."/>
            <person name="Spannagl M."/>
            <person name="Mayer K.F.X."/>
            <person name="Lu F.H."/>
            <person name="Bevan M.W."/>
            <person name="Leroy P."/>
            <person name="Li P."/>
            <person name="You F.M."/>
            <person name="Sun Q."/>
            <person name="Liu Z."/>
            <person name="Lyons E."/>
            <person name="Wicker T."/>
            <person name="Salzberg S.L."/>
            <person name="Devos K.M."/>
            <person name="Dvorak J."/>
        </authorList>
    </citation>
    <scope>NUCLEOTIDE SEQUENCE [LARGE SCALE GENOMIC DNA]</scope>
    <source>
        <strain evidence="3">cv. AL8/78</strain>
    </source>
</reference>
<feature type="domain" description="DUF569" evidence="2">
    <location>
        <begin position="214"/>
        <end position="293"/>
    </location>
</feature>
<sequence length="311" mass="34392">SSPSPRRRSTKNPPIIIPTSPSPLGFSLHRAPLLSSVTGRPMELFQDGHHVRLRSRERGTYLHADDDGLGVSLSRLRASMNSAWAVHIYQGEGNAQYVLLHSAAYGRYLGATDAPAPRGHSGRRVEQCDYEPWEEVAIRWQAVRTGSGDDILLRQVTGRLRANGRYLSVDAFNGAGPMMHWVVERIPAREDTPRLAAPTGLRLPRSLSFLLPWRVIQYEQAGADEPNANFAWASLVFRGRSAFHLRKKLARRLDAAMDASNLVMCVRAGTHGRPTPLLVDLPHSDETLDIIVVMPGTPAHADLRCPNVNAE</sequence>
<feature type="domain" description="DUF569" evidence="1">
    <location>
        <begin position="42"/>
        <end position="164"/>
    </location>
</feature>
<dbReference type="Proteomes" id="UP000015105">
    <property type="component" value="Chromosome 7D"/>
</dbReference>
<dbReference type="InterPro" id="IPR007679">
    <property type="entry name" value="DUF569"/>
</dbReference>
<dbReference type="Pfam" id="PF22932">
    <property type="entry name" value="Ubiq_DUF_assoc"/>
    <property type="match status" value="1"/>
</dbReference>
<dbReference type="Gramene" id="AET7Gv20291500.2">
    <property type="protein sequence ID" value="AET7Gv20291500.2"/>
    <property type="gene ID" value="AET7Gv20291500"/>
</dbReference>
<reference evidence="4" key="1">
    <citation type="journal article" date="2014" name="Science">
        <title>Ancient hybridizations among the ancestral genomes of bread wheat.</title>
        <authorList>
            <consortium name="International Wheat Genome Sequencing Consortium,"/>
            <person name="Marcussen T."/>
            <person name="Sandve S.R."/>
            <person name="Heier L."/>
            <person name="Spannagl M."/>
            <person name="Pfeifer M."/>
            <person name="Jakobsen K.S."/>
            <person name="Wulff B.B."/>
            <person name="Steuernagel B."/>
            <person name="Mayer K.F."/>
            <person name="Olsen O.A."/>
        </authorList>
    </citation>
    <scope>NUCLEOTIDE SEQUENCE [LARGE SCALE GENOMIC DNA]</scope>
    <source>
        <strain evidence="4">cv. AL8/78</strain>
    </source>
</reference>
<reference evidence="3" key="5">
    <citation type="journal article" date="2021" name="G3 (Bethesda)">
        <title>Aegilops tauschii genome assembly Aet v5.0 features greater sequence contiguity and improved annotation.</title>
        <authorList>
            <person name="Wang L."/>
            <person name="Zhu T."/>
            <person name="Rodriguez J.C."/>
            <person name="Deal K.R."/>
            <person name="Dubcovsky J."/>
            <person name="McGuire P.E."/>
            <person name="Lux T."/>
            <person name="Spannagl M."/>
            <person name="Mayer K.F.X."/>
            <person name="Baldrich P."/>
            <person name="Meyers B.C."/>
            <person name="Huo N."/>
            <person name="Gu Y.Q."/>
            <person name="Zhou H."/>
            <person name="Devos K.M."/>
            <person name="Bennetzen J.L."/>
            <person name="Unver T."/>
            <person name="Budak H."/>
            <person name="Gulick P.J."/>
            <person name="Galiba G."/>
            <person name="Kalapos B."/>
            <person name="Nelson D.R."/>
            <person name="Li P."/>
            <person name="You F.M."/>
            <person name="Luo M.C."/>
            <person name="Dvorak J."/>
        </authorList>
    </citation>
    <scope>NUCLEOTIDE SEQUENCE [LARGE SCALE GENOMIC DNA]</scope>
    <source>
        <strain evidence="3">cv. AL8/78</strain>
    </source>
</reference>
<evidence type="ECO:0000259" key="2">
    <source>
        <dbReference type="Pfam" id="PF22932"/>
    </source>
</evidence>
<dbReference type="InterPro" id="IPR054726">
    <property type="entry name" value="Ubiq_DUF569-assoc"/>
</dbReference>
<organism evidence="3 4">
    <name type="scientific">Aegilops tauschii subsp. strangulata</name>
    <name type="common">Goatgrass</name>
    <dbReference type="NCBI Taxonomy" id="200361"/>
    <lineage>
        <taxon>Eukaryota</taxon>
        <taxon>Viridiplantae</taxon>
        <taxon>Streptophyta</taxon>
        <taxon>Embryophyta</taxon>
        <taxon>Tracheophyta</taxon>
        <taxon>Spermatophyta</taxon>
        <taxon>Magnoliopsida</taxon>
        <taxon>Liliopsida</taxon>
        <taxon>Poales</taxon>
        <taxon>Poaceae</taxon>
        <taxon>BOP clade</taxon>
        <taxon>Pooideae</taxon>
        <taxon>Triticodae</taxon>
        <taxon>Triticeae</taxon>
        <taxon>Triticinae</taxon>
        <taxon>Aegilops</taxon>
    </lineage>
</organism>
<evidence type="ECO:0000313" key="4">
    <source>
        <dbReference type="Proteomes" id="UP000015105"/>
    </source>
</evidence>
<dbReference type="Pfam" id="PF04601">
    <property type="entry name" value="DUF569"/>
    <property type="match status" value="1"/>
</dbReference>
<dbReference type="STRING" id="200361.A0A453QRC7"/>
<protein>
    <submittedName>
        <fullName evidence="3">Uncharacterized protein</fullName>
    </submittedName>
</protein>
<name>A0A453QRC7_AEGTS</name>
<dbReference type="CDD" id="cd23340">
    <property type="entry name" value="beta-trefoil_FSCN_ACP-like"/>
    <property type="match status" value="1"/>
</dbReference>
<reference evidence="4" key="2">
    <citation type="journal article" date="2017" name="Nat. Plants">
        <title>The Aegilops tauschii genome reveals multiple impacts of transposons.</title>
        <authorList>
            <person name="Zhao G."/>
            <person name="Zou C."/>
            <person name="Li K."/>
            <person name="Wang K."/>
            <person name="Li T."/>
            <person name="Gao L."/>
            <person name="Zhang X."/>
            <person name="Wang H."/>
            <person name="Yang Z."/>
            <person name="Liu X."/>
            <person name="Jiang W."/>
            <person name="Mao L."/>
            <person name="Kong X."/>
            <person name="Jiao Y."/>
            <person name="Jia J."/>
        </authorList>
    </citation>
    <scope>NUCLEOTIDE SEQUENCE [LARGE SCALE GENOMIC DNA]</scope>
    <source>
        <strain evidence="4">cv. AL8/78</strain>
    </source>
</reference>
<dbReference type="PANTHER" id="PTHR31205">
    <property type="entry name" value="ACTIN CROSS-LINKING PROTEIN (DUF569)"/>
    <property type="match status" value="1"/>
</dbReference>
<proteinExistence type="predicted"/>
<evidence type="ECO:0000313" key="3">
    <source>
        <dbReference type="EnsemblPlants" id="AET7Gv20291500.2"/>
    </source>
</evidence>
<keyword evidence="4" id="KW-1185">Reference proteome</keyword>
<dbReference type="PANTHER" id="PTHR31205:SF74">
    <property type="entry name" value="DUF569 DOMAIN-CONTAINING PROTEIN"/>
    <property type="match status" value="1"/>
</dbReference>
<dbReference type="EnsemblPlants" id="AET7Gv20291500.2">
    <property type="protein sequence ID" value="AET7Gv20291500.2"/>
    <property type="gene ID" value="AET7Gv20291500"/>
</dbReference>
<dbReference type="SUPFAM" id="SSF50405">
    <property type="entry name" value="Actin-crosslinking proteins"/>
    <property type="match status" value="1"/>
</dbReference>
<accession>A0A453QRC7</accession>
<dbReference type="Gene3D" id="2.80.10.50">
    <property type="match status" value="1"/>
</dbReference>
<reference evidence="3" key="4">
    <citation type="submission" date="2019-03" db="UniProtKB">
        <authorList>
            <consortium name="EnsemblPlants"/>
        </authorList>
    </citation>
    <scope>IDENTIFICATION</scope>
</reference>
<evidence type="ECO:0000259" key="1">
    <source>
        <dbReference type="Pfam" id="PF04601"/>
    </source>
</evidence>
<dbReference type="AlphaFoldDB" id="A0A453QRC7"/>
<dbReference type="InterPro" id="IPR008999">
    <property type="entry name" value="Actin-crosslinking"/>
</dbReference>